<dbReference type="AlphaFoldDB" id="T1JDE5"/>
<dbReference type="Proteomes" id="UP000014500">
    <property type="component" value="Unassembled WGS sequence"/>
</dbReference>
<organism evidence="1 2">
    <name type="scientific">Strigamia maritima</name>
    <name type="common">European centipede</name>
    <name type="synonym">Geophilus maritimus</name>
    <dbReference type="NCBI Taxonomy" id="126957"/>
    <lineage>
        <taxon>Eukaryota</taxon>
        <taxon>Metazoa</taxon>
        <taxon>Ecdysozoa</taxon>
        <taxon>Arthropoda</taxon>
        <taxon>Myriapoda</taxon>
        <taxon>Chilopoda</taxon>
        <taxon>Pleurostigmophora</taxon>
        <taxon>Geophilomorpha</taxon>
        <taxon>Linotaeniidae</taxon>
        <taxon>Strigamia</taxon>
    </lineage>
</organism>
<protein>
    <submittedName>
        <fullName evidence="1">Uncharacterized protein</fullName>
    </submittedName>
</protein>
<dbReference type="HOGENOM" id="CLU_2375463_0_0_1"/>
<name>T1JDE5_STRMM</name>
<keyword evidence="2" id="KW-1185">Reference proteome</keyword>
<dbReference type="EnsemblMetazoa" id="SMAR011822-RA">
    <property type="protein sequence ID" value="SMAR011822-PA"/>
    <property type="gene ID" value="SMAR011822"/>
</dbReference>
<reference evidence="2" key="1">
    <citation type="submission" date="2011-05" db="EMBL/GenBank/DDBJ databases">
        <authorList>
            <person name="Richards S.R."/>
            <person name="Qu J."/>
            <person name="Jiang H."/>
            <person name="Jhangiani S.N."/>
            <person name="Agravi P."/>
            <person name="Goodspeed R."/>
            <person name="Gross S."/>
            <person name="Mandapat C."/>
            <person name="Jackson L."/>
            <person name="Mathew T."/>
            <person name="Pu L."/>
            <person name="Thornton R."/>
            <person name="Saada N."/>
            <person name="Wilczek-Boney K.B."/>
            <person name="Lee S."/>
            <person name="Kovar C."/>
            <person name="Wu Y."/>
            <person name="Scherer S.E."/>
            <person name="Worley K.C."/>
            <person name="Muzny D.M."/>
            <person name="Gibbs R."/>
        </authorList>
    </citation>
    <scope>NUCLEOTIDE SEQUENCE</scope>
    <source>
        <strain evidence="2">Brora</strain>
    </source>
</reference>
<sequence length="95" mass="11123">MKISKYGEEDITGNTLDELTELFDEFGKFGSDYADSKIIAKIKELKEVNPRFNYLFSIASITDSEEDELYKMLIEYLGPLMQEAVEKKGYYMYFE</sequence>
<reference evidence="1" key="2">
    <citation type="submission" date="2015-02" db="UniProtKB">
        <authorList>
            <consortium name="EnsemblMetazoa"/>
        </authorList>
    </citation>
    <scope>IDENTIFICATION</scope>
</reference>
<dbReference type="EMBL" id="JH432105">
    <property type="status" value="NOT_ANNOTATED_CDS"/>
    <property type="molecule type" value="Genomic_DNA"/>
</dbReference>
<evidence type="ECO:0000313" key="2">
    <source>
        <dbReference type="Proteomes" id="UP000014500"/>
    </source>
</evidence>
<accession>T1JDE5</accession>
<evidence type="ECO:0000313" key="1">
    <source>
        <dbReference type="EnsemblMetazoa" id="SMAR011822-PA"/>
    </source>
</evidence>
<proteinExistence type="predicted"/>